<name>A0A378IT00_9GAMM</name>
<evidence type="ECO:0000259" key="3">
    <source>
        <dbReference type="Pfam" id="PF00156"/>
    </source>
</evidence>
<dbReference type="CDD" id="cd06223">
    <property type="entry name" value="PRTases_typeI"/>
    <property type="match status" value="1"/>
</dbReference>
<dbReference type="Proteomes" id="UP000254033">
    <property type="component" value="Unassembled WGS sequence"/>
</dbReference>
<protein>
    <submittedName>
        <fullName evidence="4">Phosphoribosyltransferase</fullName>
    </submittedName>
</protein>
<dbReference type="PANTHER" id="PTHR43363:SF2">
    <property type="entry name" value="PHOSPHORIBOSYLTRANSFERASE"/>
    <property type="match status" value="1"/>
</dbReference>
<keyword evidence="2 4" id="KW-0808">Transferase</keyword>
<dbReference type="GO" id="GO:0016757">
    <property type="term" value="F:glycosyltransferase activity"/>
    <property type="evidence" value="ECO:0007669"/>
    <property type="project" value="UniProtKB-KW"/>
</dbReference>
<dbReference type="RefSeq" id="WP_115175121.1">
    <property type="nucleotide sequence ID" value="NZ_UGNY01000001.1"/>
</dbReference>
<dbReference type="InterPro" id="IPR029057">
    <property type="entry name" value="PRTase-like"/>
</dbReference>
<evidence type="ECO:0000256" key="2">
    <source>
        <dbReference type="ARBA" id="ARBA00022679"/>
    </source>
</evidence>
<evidence type="ECO:0000313" key="5">
    <source>
        <dbReference type="Proteomes" id="UP000254033"/>
    </source>
</evidence>
<organism evidence="4 5">
    <name type="scientific">Legionella feeleii</name>
    <dbReference type="NCBI Taxonomy" id="453"/>
    <lineage>
        <taxon>Bacteria</taxon>
        <taxon>Pseudomonadati</taxon>
        <taxon>Pseudomonadota</taxon>
        <taxon>Gammaproteobacteria</taxon>
        <taxon>Legionellales</taxon>
        <taxon>Legionellaceae</taxon>
        <taxon>Legionella</taxon>
    </lineage>
</organism>
<accession>A0A378IT00</accession>
<dbReference type="EMBL" id="UGNY01000001">
    <property type="protein sequence ID" value="STX38356.1"/>
    <property type="molecule type" value="Genomic_DNA"/>
</dbReference>
<proteinExistence type="predicted"/>
<dbReference type="Gene3D" id="3.40.50.2020">
    <property type="match status" value="1"/>
</dbReference>
<dbReference type="PANTHER" id="PTHR43363">
    <property type="entry name" value="HYPOXANTHINE PHOSPHORIBOSYLTRANSFERASE"/>
    <property type="match status" value="1"/>
</dbReference>
<dbReference type="SUPFAM" id="SSF53271">
    <property type="entry name" value="PRTase-like"/>
    <property type="match status" value="1"/>
</dbReference>
<keyword evidence="1 4" id="KW-0328">Glycosyltransferase</keyword>
<feature type="domain" description="Phosphoribosyltransferase" evidence="3">
    <location>
        <begin position="17"/>
        <end position="146"/>
    </location>
</feature>
<dbReference type="InterPro" id="IPR000836">
    <property type="entry name" value="PRTase_dom"/>
</dbReference>
<evidence type="ECO:0000256" key="1">
    <source>
        <dbReference type="ARBA" id="ARBA00022676"/>
    </source>
</evidence>
<evidence type="ECO:0000313" key="4">
    <source>
        <dbReference type="EMBL" id="STX38356.1"/>
    </source>
</evidence>
<dbReference type="Pfam" id="PF00156">
    <property type="entry name" value="Pribosyltran"/>
    <property type="match status" value="1"/>
</dbReference>
<sequence length="203" mass="23242">MKDDFSAKVVTLHEIYENSCQLAKIIMQSPYKFDVVVAIARGGFPAARFICDFLNIRQLCSMQIVHYRGGAVKKEKTEIIAPINISVKEKNILIVDDVNDTGETLKAAYDYIQSLDPALFKIAVLHEKSTTLFKADFVASHQKKWKWLTYQSAVTEDILSFLKKDNMLGEDEALAREHLHRKYKIKISKKALQQILGMKENYL</sequence>
<reference evidence="4 5" key="1">
    <citation type="submission" date="2018-06" db="EMBL/GenBank/DDBJ databases">
        <authorList>
            <consortium name="Pathogen Informatics"/>
            <person name="Doyle S."/>
        </authorList>
    </citation>
    <scope>NUCLEOTIDE SEQUENCE [LARGE SCALE GENOMIC DNA]</scope>
    <source>
        <strain evidence="4 5">NCTC11978</strain>
    </source>
</reference>
<gene>
    <name evidence="4" type="ORF">NCTC11978_01540</name>
</gene>
<dbReference type="AlphaFoldDB" id="A0A378IT00"/>